<gene>
    <name evidence="1" type="ORF">PCOR1329_LOCUS61834</name>
</gene>
<evidence type="ECO:0000313" key="2">
    <source>
        <dbReference type="Proteomes" id="UP001189429"/>
    </source>
</evidence>
<dbReference type="Proteomes" id="UP001189429">
    <property type="component" value="Unassembled WGS sequence"/>
</dbReference>
<accession>A0ABN9VZ77</accession>
<reference evidence="1" key="1">
    <citation type="submission" date="2023-10" db="EMBL/GenBank/DDBJ databases">
        <authorList>
            <person name="Chen Y."/>
            <person name="Shah S."/>
            <person name="Dougan E. K."/>
            <person name="Thang M."/>
            <person name="Chan C."/>
        </authorList>
    </citation>
    <scope>NUCLEOTIDE SEQUENCE [LARGE SCALE GENOMIC DNA]</scope>
</reference>
<protein>
    <submittedName>
        <fullName evidence="1">Uncharacterized protein</fullName>
    </submittedName>
</protein>
<proteinExistence type="predicted"/>
<feature type="non-terminal residue" evidence="1">
    <location>
        <position position="1"/>
    </location>
</feature>
<keyword evidence="2" id="KW-1185">Reference proteome</keyword>
<organism evidence="1 2">
    <name type="scientific">Prorocentrum cordatum</name>
    <dbReference type="NCBI Taxonomy" id="2364126"/>
    <lineage>
        <taxon>Eukaryota</taxon>
        <taxon>Sar</taxon>
        <taxon>Alveolata</taxon>
        <taxon>Dinophyceae</taxon>
        <taxon>Prorocentrales</taxon>
        <taxon>Prorocentraceae</taxon>
        <taxon>Prorocentrum</taxon>
    </lineage>
</organism>
<dbReference type="EMBL" id="CAUYUJ010017789">
    <property type="protein sequence ID" value="CAK0877925.1"/>
    <property type="molecule type" value="Genomic_DNA"/>
</dbReference>
<comment type="caution">
    <text evidence="1">The sequence shown here is derived from an EMBL/GenBank/DDBJ whole genome shotgun (WGS) entry which is preliminary data.</text>
</comment>
<name>A0ABN9VZ77_9DINO</name>
<evidence type="ECO:0000313" key="1">
    <source>
        <dbReference type="EMBL" id="CAK0877925.1"/>
    </source>
</evidence>
<sequence length="152" mass="16184">PAAVPAPPPPTAAPPPLAASWPPVAPPLPAEALLSPGPLLTTVRLNGEHSDPVVCVYCANKSEGLFTKASELFFVSSGMSSVETQDISQDDALRLQLDHLGHPWQGDRWYNVGTALRRDGAELRAVGVGSSKAQEGTRTHRDTLNRRFPGKC</sequence>